<dbReference type="Proteomes" id="UP000033101">
    <property type="component" value="Chromosome"/>
</dbReference>
<dbReference type="GeneID" id="24830755"/>
<dbReference type="RefSeq" id="WP_048138826.1">
    <property type="nucleotide sequence ID" value="NZ_CP009516.1"/>
</dbReference>
<evidence type="ECO:0000259" key="1">
    <source>
        <dbReference type="Pfam" id="PF13474"/>
    </source>
</evidence>
<evidence type="ECO:0000313" key="2">
    <source>
        <dbReference type="EMBL" id="AKB78031.1"/>
    </source>
</evidence>
<dbReference type="KEGG" id="mhor:MSHOH_1548"/>
<dbReference type="InterPro" id="IPR032710">
    <property type="entry name" value="NTF2-like_dom_sf"/>
</dbReference>
<proteinExistence type="predicted"/>
<dbReference type="PATRIC" id="fig|1434110.4.peg.1940"/>
<sequence length="138" mass="15465">MKADSVTEKAVKAVLDKFAESYAKRDLKSAMSLIAPDVDVVMYGTGAEEKCIGPEAIKAQFERDWSQIEEPALEYDWTSISAAGNVAWASIDAVFKAKIDGKMMKFPSRVTKVFEKRGDKWLIVQGHFSFPDQSQFFD</sequence>
<dbReference type="HOGENOM" id="CLU_150437_0_0_2"/>
<dbReference type="Gene3D" id="3.10.450.50">
    <property type="match status" value="1"/>
</dbReference>
<accession>A0A0E3SB28</accession>
<reference evidence="2 3" key="1">
    <citation type="submission" date="2014-07" db="EMBL/GenBank/DDBJ databases">
        <title>Methanogenic archaea and the global carbon cycle.</title>
        <authorList>
            <person name="Henriksen J.R."/>
            <person name="Luke J."/>
            <person name="Reinhart S."/>
            <person name="Benedict M.N."/>
            <person name="Youngblut N.D."/>
            <person name="Metcalf M.E."/>
            <person name="Whitaker R.J."/>
            <person name="Metcalf W.W."/>
        </authorList>
    </citation>
    <scope>NUCLEOTIDE SEQUENCE [LARGE SCALE GENOMIC DNA]</scope>
    <source>
        <strain evidence="2 3">HB-1</strain>
    </source>
</reference>
<dbReference type="OrthoDB" id="116758at2157"/>
<keyword evidence="3" id="KW-1185">Reference proteome</keyword>
<evidence type="ECO:0000313" key="3">
    <source>
        <dbReference type="Proteomes" id="UP000033101"/>
    </source>
</evidence>
<gene>
    <name evidence="2" type="ORF">MSHOH_1548</name>
</gene>
<feature type="domain" description="SnoaL-like" evidence="1">
    <location>
        <begin position="11"/>
        <end position="132"/>
    </location>
</feature>
<dbReference type="AlphaFoldDB" id="A0A0E3SB28"/>
<dbReference type="EMBL" id="CP009516">
    <property type="protein sequence ID" value="AKB78031.1"/>
    <property type="molecule type" value="Genomic_DNA"/>
</dbReference>
<protein>
    <recommendedName>
        <fullName evidence="1">SnoaL-like domain-containing protein</fullName>
    </recommendedName>
</protein>
<dbReference type="SUPFAM" id="SSF54427">
    <property type="entry name" value="NTF2-like"/>
    <property type="match status" value="1"/>
</dbReference>
<organism evidence="2 3">
    <name type="scientific">Methanosarcina horonobensis HB-1 = JCM 15518</name>
    <dbReference type="NCBI Taxonomy" id="1434110"/>
    <lineage>
        <taxon>Archaea</taxon>
        <taxon>Methanobacteriati</taxon>
        <taxon>Methanobacteriota</taxon>
        <taxon>Stenosarchaea group</taxon>
        <taxon>Methanomicrobia</taxon>
        <taxon>Methanosarcinales</taxon>
        <taxon>Methanosarcinaceae</taxon>
        <taxon>Methanosarcina</taxon>
    </lineage>
</organism>
<dbReference type="InterPro" id="IPR037401">
    <property type="entry name" value="SnoaL-like"/>
</dbReference>
<name>A0A0E3SB28_9EURY</name>
<dbReference type="Pfam" id="PF13474">
    <property type="entry name" value="SnoaL_3"/>
    <property type="match status" value="1"/>
</dbReference>